<accession>A0A420Y024</accession>
<dbReference type="Pfam" id="PF00491">
    <property type="entry name" value="Arginase"/>
    <property type="match status" value="1"/>
</dbReference>
<reference evidence="5 6" key="1">
    <citation type="submission" date="2018-08" db="EMBL/GenBank/DDBJ databases">
        <title>Draft genome of the lignicolous fungus Coniochaeta pulveracea.</title>
        <authorList>
            <person name="Borstlap C.J."/>
            <person name="De Witt R.N."/>
            <person name="Botha A."/>
            <person name="Volschenk H."/>
        </authorList>
    </citation>
    <scope>NUCLEOTIDE SEQUENCE [LARGE SCALE GENOMIC DNA]</scope>
    <source>
        <strain evidence="5 6">CAB683</strain>
    </source>
</reference>
<dbReference type="InterPro" id="IPR023696">
    <property type="entry name" value="Ureohydrolase_dom_sf"/>
</dbReference>
<dbReference type="InterPro" id="IPR006035">
    <property type="entry name" value="Ureohydrolase"/>
</dbReference>
<dbReference type="GO" id="GO:0030145">
    <property type="term" value="F:manganese ion binding"/>
    <property type="evidence" value="ECO:0007669"/>
    <property type="project" value="TreeGrafter"/>
</dbReference>
<dbReference type="CDD" id="cd09999">
    <property type="entry name" value="Arginase-like_1"/>
    <property type="match status" value="1"/>
</dbReference>
<proteinExistence type="inferred from homology"/>
<dbReference type="GO" id="GO:0005634">
    <property type="term" value="C:nucleus"/>
    <property type="evidence" value="ECO:0007669"/>
    <property type="project" value="TreeGrafter"/>
</dbReference>
<dbReference type="Gene3D" id="3.40.800.10">
    <property type="entry name" value="Ureohydrolase domain"/>
    <property type="match status" value="1"/>
</dbReference>
<evidence type="ECO:0008006" key="7">
    <source>
        <dbReference type="Google" id="ProtNLM"/>
    </source>
</evidence>
<protein>
    <recommendedName>
        <fullName evidence="7">Arginase</fullName>
    </recommendedName>
</protein>
<dbReference type="GO" id="GO:0004053">
    <property type="term" value="F:arginase activity"/>
    <property type="evidence" value="ECO:0007669"/>
    <property type="project" value="TreeGrafter"/>
</dbReference>
<dbReference type="EMBL" id="QVQW01000078">
    <property type="protein sequence ID" value="RKU41277.1"/>
    <property type="molecule type" value="Genomic_DNA"/>
</dbReference>
<dbReference type="PROSITE" id="PS51409">
    <property type="entry name" value="ARGINASE_2"/>
    <property type="match status" value="1"/>
</dbReference>
<sequence>MAQTPSKSVSIISSPYHVGVYDQGPGRGPNFLRSHGMLEEIRKLGVTVHEVEIDPVDEYEGEIGRSFEILRRTSKLVTQARNSGSFPIVLSGNCVASVGVAAGLSASDGLQGEEVGCVFFDAHDDYNTPDTVVSGYFDSMAISMLTGESWKQLLATVPGYKPLRLNRLIHVGMRDVTELERQRVLDAGMEVVWGGEEKPDGRSGQGFHLALLDRLEKVFRGDTRSRGGKQPPCLIHLDLDCLDASLGKANKFAAPGGLDEQELLASFSNINLHTLPVALTVASFDPAYEGADKIAEVAVNAVVSLLHMLITLQRLQTSEDVS</sequence>
<comment type="caution">
    <text evidence="5">The sequence shown here is derived from an EMBL/GenBank/DDBJ whole genome shotgun (WGS) entry which is preliminary data.</text>
</comment>
<dbReference type="OrthoDB" id="9992747at2759"/>
<dbReference type="PANTHER" id="PTHR43782">
    <property type="entry name" value="ARGINASE"/>
    <property type="match status" value="1"/>
</dbReference>
<comment type="similarity">
    <text evidence="4">Belongs to the arginase family.</text>
</comment>
<evidence type="ECO:0000313" key="6">
    <source>
        <dbReference type="Proteomes" id="UP000275385"/>
    </source>
</evidence>
<evidence type="ECO:0000256" key="4">
    <source>
        <dbReference type="PROSITE-ProRule" id="PRU00742"/>
    </source>
</evidence>
<name>A0A420Y024_9PEZI</name>
<evidence type="ECO:0000256" key="2">
    <source>
        <dbReference type="ARBA" id="ARBA00022801"/>
    </source>
</evidence>
<dbReference type="PRINTS" id="PR00116">
    <property type="entry name" value="ARGINASE"/>
</dbReference>
<keyword evidence="1" id="KW-0479">Metal-binding</keyword>
<dbReference type="Proteomes" id="UP000275385">
    <property type="component" value="Unassembled WGS sequence"/>
</dbReference>
<dbReference type="AlphaFoldDB" id="A0A420Y024"/>
<keyword evidence="6" id="KW-1185">Reference proteome</keyword>
<dbReference type="PANTHER" id="PTHR43782:SF3">
    <property type="entry name" value="ARGINASE"/>
    <property type="match status" value="1"/>
</dbReference>
<gene>
    <name evidence="5" type="ORF">DL546_000656</name>
</gene>
<keyword evidence="3" id="KW-0464">Manganese</keyword>
<dbReference type="GO" id="GO:0005829">
    <property type="term" value="C:cytosol"/>
    <property type="evidence" value="ECO:0007669"/>
    <property type="project" value="TreeGrafter"/>
</dbReference>
<evidence type="ECO:0000256" key="3">
    <source>
        <dbReference type="ARBA" id="ARBA00023211"/>
    </source>
</evidence>
<keyword evidence="2" id="KW-0378">Hydrolase</keyword>
<evidence type="ECO:0000313" key="5">
    <source>
        <dbReference type="EMBL" id="RKU41277.1"/>
    </source>
</evidence>
<dbReference type="SUPFAM" id="SSF52768">
    <property type="entry name" value="Arginase/deacetylase"/>
    <property type="match status" value="1"/>
</dbReference>
<organism evidence="5 6">
    <name type="scientific">Coniochaeta pulveracea</name>
    <dbReference type="NCBI Taxonomy" id="177199"/>
    <lineage>
        <taxon>Eukaryota</taxon>
        <taxon>Fungi</taxon>
        <taxon>Dikarya</taxon>
        <taxon>Ascomycota</taxon>
        <taxon>Pezizomycotina</taxon>
        <taxon>Sordariomycetes</taxon>
        <taxon>Sordariomycetidae</taxon>
        <taxon>Coniochaetales</taxon>
        <taxon>Coniochaetaceae</taxon>
        <taxon>Coniochaeta</taxon>
    </lineage>
</organism>
<dbReference type="STRING" id="177199.A0A420Y024"/>
<evidence type="ECO:0000256" key="1">
    <source>
        <dbReference type="ARBA" id="ARBA00022723"/>
    </source>
</evidence>